<keyword evidence="3" id="KW-1185">Reference proteome</keyword>
<organism evidence="2 3">
    <name type="scientific">Tupaia chinensis</name>
    <name type="common">Chinese tree shrew</name>
    <name type="synonym">Tupaia belangeri chinensis</name>
    <dbReference type="NCBI Taxonomy" id="246437"/>
    <lineage>
        <taxon>Eukaryota</taxon>
        <taxon>Metazoa</taxon>
        <taxon>Chordata</taxon>
        <taxon>Craniata</taxon>
        <taxon>Vertebrata</taxon>
        <taxon>Euteleostomi</taxon>
        <taxon>Mammalia</taxon>
        <taxon>Eutheria</taxon>
        <taxon>Euarchontoglires</taxon>
        <taxon>Scandentia</taxon>
        <taxon>Tupaiidae</taxon>
        <taxon>Tupaia</taxon>
    </lineage>
</organism>
<reference evidence="3" key="2">
    <citation type="journal article" date="2013" name="Nat. Commun.">
        <title>Genome of the Chinese tree shrew.</title>
        <authorList>
            <person name="Fan Y."/>
            <person name="Huang Z.Y."/>
            <person name="Cao C.C."/>
            <person name="Chen C.S."/>
            <person name="Chen Y.X."/>
            <person name="Fan D.D."/>
            <person name="He J."/>
            <person name="Hou H.L."/>
            <person name="Hu L."/>
            <person name="Hu X.T."/>
            <person name="Jiang X.T."/>
            <person name="Lai R."/>
            <person name="Lang Y.S."/>
            <person name="Liang B."/>
            <person name="Liao S.G."/>
            <person name="Mu D."/>
            <person name="Ma Y.Y."/>
            <person name="Niu Y.Y."/>
            <person name="Sun X.Q."/>
            <person name="Xia J.Q."/>
            <person name="Xiao J."/>
            <person name="Xiong Z.Q."/>
            <person name="Xu L."/>
            <person name="Yang L."/>
            <person name="Zhang Y."/>
            <person name="Zhao W."/>
            <person name="Zhao X.D."/>
            <person name="Zheng Y.T."/>
            <person name="Zhou J.M."/>
            <person name="Zhu Y.B."/>
            <person name="Zhang G.J."/>
            <person name="Wang J."/>
            <person name="Yao Y.G."/>
        </authorList>
    </citation>
    <scope>NUCLEOTIDE SEQUENCE [LARGE SCALE GENOMIC DNA]</scope>
</reference>
<feature type="region of interest" description="Disordered" evidence="1">
    <location>
        <begin position="364"/>
        <end position="385"/>
    </location>
</feature>
<evidence type="ECO:0000313" key="2">
    <source>
        <dbReference type="EMBL" id="ELW67067.1"/>
    </source>
</evidence>
<dbReference type="InParanoid" id="L9L122"/>
<reference evidence="3" key="1">
    <citation type="submission" date="2012-07" db="EMBL/GenBank/DDBJ databases">
        <title>Genome of the Chinese tree shrew, a rising model animal genetically related to primates.</title>
        <authorList>
            <person name="Zhang G."/>
            <person name="Fan Y."/>
            <person name="Yao Y."/>
            <person name="Huang Z."/>
        </authorList>
    </citation>
    <scope>NUCLEOTIDE SEQUENCE [LARGE SCALE GENOMIC DNA]</scope>
</reference>
<sequence>MIYEKYELMLQPGGSVLSRNPQAVAGRSSLCVNSSCHDEDDALSLANCFSSHHPTSKGLVSCCEDSPLCRLGLEHPSTYIYMQHVHVCTRTQYAIKDTSVHTVTTTKPSQFSMADAPPTLRRRITDSQPGPVHTLLSSASETLEIMLRSRPSTLTLLKAFSRGNRQSRAALCITVQEQTYPETRSPRSPTGPPTVAMVGGVRKKRGAEDKGEGYCPDLSTKSCQHQNVSSLSRSSLDRALLRYGRRRRLLRPALRRAHQPAGKFVLETGAGNLSPLFRFLFRVPRLNSVGAFIRLTLCAGKPAWSSSRDLHQGRWQKKRRPSLTQAGLDPLVQTLLQTLRSRELQPSVHSVLDVEFTRALSRAGRSGGSLHSSTPQGGSWATKAEAQLEREL</sequence>
<protein>
    <submittedName>
        <fullName evidence="2">Uncharacterized protein</fullName>
    </submittedName>
</protein>
<dbReference type="EMBL" id="KB320629">
    <property type="protein sequence ID" value="ELW67067.1"/>
    <property type="molecule type" value="Genomic_DNA"/>
</dbReference>
<feature type="region of interest" description="Disordered" evidence="1">
    <location>
        <begin position="179"/>
        <end position="198"/>
    </location>
</feature>
<evidence type="ECO:0000313" key="3">
    <source>
        <dbReference type="Proteomes" id="UP000011518"/>
    </source>
</evidence>
<gene>
    <name evidence="2" type="ORF">TREES_T100020447</name>
</gene>
<accession>L9L122</accession>
<feature type="compositionally biased region" description="Polar residues" evidence="1">
    <location>
        <begin position="369"/>
        <end position="379"/>
    </location>
</feature>
<name>L9L122_TUPCH</name>
<dbReference type="AlphaFoldDB" id="L9L122"/>
<proteinExistence type="predicted"/>
<dbReference type="Proteomes" id="UP000011518">
    <property type="component" value="Unassembled WGS sequence"/>
</dbReference>
<evidence type="ECO:0000256" key="1">
    <source>
        <dbReference type="SAM" id="MobiDB-lite"/>
    </source>
</evidence>